<keyword evidence="3" id="KW-0804">Transcription</keyword>
<evidence type="ECO:0000259" key="5">
    <source>
        <dbReference type="PROSITE" id="PS01124"/>
    </source>
</evidence>
<dbReference type="SMART" id="SM00342">
    <property type="entry name" value="HTH_ARAC"/>
    <property type="match status" value="1"/>
</dbReference>
<evidence type="ECO:0000256" key="2">
    <source>
        <dbReference type="ARBA" id="ARBA00023125"/>
    </source>
</evidence>
<dbReference type="Pfam" id="PF12833">
    <property type="entry name" value="HTH_18"/>
    <property type="match status" value="1"/>
</dbReference>
<dbReference type="EMBL" id="JAAOIW010000007">
    <property type="protein sequence ID" value="NHN32016.1"/>
    <property type="molecule type" value="Genomic_DNA"/>
</dbReference>
<dbReference type="Pfam" id="PF02311">
    <property type="entry name" value="AraC_binding"/>
    <property type="match status" value="1"/>
</dbReference>
<dbReference type="InterPro" id="IPR009057">
    <property type="entry name" value="Homeodomain-like_sf"/>
</dbReference>
<dbReference type="Proteomes" id="UP001165962">
    <property type="component" value="Unassembled WGS sequence"/>
</dbReference>
<evidence type="ECO:0000313" key="7">
    <source>
        <dbReference type="Proteomes" id="UP001165962"/>
    </source>
</evidence>
<dbReference type="InterPro" id="IPR037923">
    <property type="entry name" value="HTH-like"/>
</dbReference>
<proteinExistence type="predicted"/>
<comment type="caution">
    <text evidence="6">The sequence shown here is derived from an EMBL/GenBank/DDBJ whole genome shotgun (WGS) entry which is preliminary data.</text>
</comment>
<dbReference type="RefSeq" id="WP_166152316.1">
    <property type="nucleotide sequence ID" value="NZ_JAAOIW010000007.1"/>
</dbReference>
<sequence>MSDFPISSHERADTDAPPALNQESYYVVSNPQPKQQEELAVLFTGSSQTKPGHKLGPKVVDYYLLHYIQSGCGTYTSQGKTYPLRAGDSFLIEPGRLISYAADERDPWRYRWLAFEGGQAARLLEATGLSSQQPIVHTSGKRHIPVIYHQIQAAFQSRLSHAGLKAVGYLHLLLAEYAQALQPKQHNDPQLTGSTGEQLAQQALHYLSTQYAEPITIELMAETFGYSRAYLSALFKKHTGLTPATFLLRLRIDKARLLLRERQELTTQQIASSVGFLDPLYFSKQFKRLYGMPPTEYRDAMNRL</sequence>
<keyword evidence="1" id="KW-0805">Transcription regulation</keyword>
<evidence type="ECO:0000256" key="3">
    <source>
        <dbReference type="ARBA" id="ARBA00023163"/>
    </source>
</evidence>
<name>A0ABX0J888_9BACL</name>
<evidence type="ECO:0000256" key="1">
    <source>
        <dbReference type="ARBA" id="ARBA00023015"/>
    </source>
</evidence>
<dbReference type="PANTHER" id="PTHR43280:SF30">
    <property type="entry name" value="MMSAB OPERON REGULATORY PROTEIN"/>
    <property type="match status" value="1"/>
</dbReference>
<feature type="domain" description="HTH araC/xylS-type" evidence="5">
    <location>
        <begin position="201"/>
        <end position="300"/>
    </location>
</feature>
<dbReference type="InterPro" id="IPR020449">
    <property type="entry name" value="Tscrpt_reg_AraC-type_HTH"/>
</dbReference>
<accession>A0ABX0J888</accession>
<keyword evidence="7" id="KW-1185">Reference proteome</keyword>
<dbReference type="Gene3D" id="2.60.120.280">
    <property type="entry name" value="Regulatory protein AraC"/>
    <property type="match status" value="1"/>
</dbReference>
<dbReference type="SUPFAM" id="SSF46689">
    <property type="entry name" value="Homeodomain-like"/>
    <property type="match status" value="2"/>
</dbReference>
<dbReference type="PRINTS" id="PR00032">
    <property type="entry name" value="HTHARAC"/>
</dbReference>
<feature type="region of interest" description="Disordered" evidence="4">
    <location>
        <begin position="1"/>
        <end position="20"/>
    </location>
</feature>
<dbReference type="PROSITE" id="PS01124">
    <property type="entry name" value="HTH_ARAC_FAMILY_2"/>
    <property type="match status" value="1"/>
</dbReference>
<dbReference type="Gene3D" id="1.10.10.60">
    <property type="entry name" value="Homeodomain-like"/>
    <property type="match status" value="2"/>
</dbReference>
<dbReference type="InterPro" id="IPR018060">
    <property type="entry name" value="HTH_AraC"/>
</dbReference>
<dbReference type="SUPFAM" id="SSF51215">
    <property type="entry name" value="Regulatory protein AraC"/>
    <property type="match status" value="1"/>
</dbReference>
<evidence type="ECO:0000313" key="6">
    <source>
        <dbReference type="EMBL" id="NHN32016.1"/>
    </source>
</evidence>
<protein>
    <submittedName>
        <fullName evidence="6">AraC family transcriptional regulator</fullName>
    </submittedName>
</protein>
<reference evidence="6" key="1">
    <citation type="submission" date="2020-03" db="EMBL/GenBank/DDBJ databases">
        <title>Draft sequencing of Paenibacilllus sp. S3N08.</title>
        <authorList>
            <person name="Kim D.-U."/>
        </authorList>
    </citation>
    <scope>NUCLEOTIDE SEQUENCE</scope>
    <source>
        <strain evidence="6">S3N08</strain>
    </source>
</reference>
<dbReference type="CDD" id="cd06986">
    <property type="entry name" value="cupin_MmsR-like_N"/>
    <property type="match status" value="1"/>
</dbReference>
<dbReference type="InterPro" id="IPR003313">
    <property type="entry name" value="AraC-bd"/>
</dbReference>
<keyword evidence="2" id="KW-0238">DNA-binding</keyword>
<organism evidence="6 7">
    <name type="scientific">Paenibacillus agricola</name>
    <dbReference type="NCBI Taxonomy" id="2716264"/>
    <lineage>
        <taxon>Bacteria</taxon>
        <taxon>Bacillati</taxon>
        <taxon>Bacillota</taxon>
        <taxon>Bacilli</taxon>
        <taxon>Bacillales</taxon>
        <taxon>Paenibacillaceae</taxon>
        <taxon>Paenibacillus</taxon>
    </lineage>
</organism>
<gene>
    <name evidence="6" type="ORF">G9U52_19450</name>
</gene>
<dbReference type="PANTHER" id="PTHR43280">
    <property type="entry name" value="ARAC-FAMILY TRANSCRIPTIONAL REGULATOR"/>
    <property type="match status" value="1"/>
</dbReference>
<evidence type="ECO:0000256" key="4">
    <source>
        <dbReference type="SAM" id="MobiDB-lite"/>
    </source>
</evidence>